<accession>A0A4U2YYD3</accession>
<gene>
    <name evidence="3" type="ORF">FC756_14475</name>
</gene>
<dbReference type="RefSeq" id="WP_107896623.1">
    <property type="nucleotide sequence ID" value="NZ_PYWM01000022.1"/>
</dbReference>
<reference evidence="3 4" key="1">
    <citation type="submission" date="2019-04" db="EMBL/GenBank/DDBJ databases">
        <title>Lysinibacillus genome sequencing.</title>
        <authorList>
            <person name="Dunlap C."/>
        </authorList>
    </citation>
    <scope>NUCLEOTIDE SEQUENCE [LARGE SCALE GENOMIC DNA]</scope>
    <source>
        <strain evidence="3 4">CCTCC AB 2010389</strain>
    </source>
</reference>
<proteinExistence type="predicted"/>
<evidence type="ECO:0000313" key="4">
    <source>
        <dbReference type="Proteomes" id="UP000308744"/>
    </source>
</evidence>
<feature type="compositionally biased region" description="Low complexity" evidence="2">
    <location>
        <begin position="162"/>
        <end position="171"/>
    </location>
</feature>
<organism evidence="3 4">
    <name type="scientific">Lysinibacillus mangiferihumi</name>
    <dbReference type="NCBI Taxonomy" id="1130819"/>
    <lineage>
        <taxon>Bacteria</taxon>
        <taxon>Bacillati</taxon>
        <taxon>Bacillota</taxon>
        <taxon>Bacilli</taxon>
        <taxon>Bacillales</taxon>
        <taxon>Bacillaceae</taxon>
        <taxon>Lysinibacillus</taxon>
    </lineage>
</organism>
<evidence type="ECO:0000313" key="3">
    <source>
        <dbReference type="EMBL" id="TKI66629.1"/>
    </source>
</evidence>
<dbReference type="AlphaFoldDB" id="A0A4U2YYD3"/>
<sequence>MKKEDLIAMGLSEEQAEAVVGKYGTMIPKERFDEVNKAKKTLEEQVKTHETQLKDLQDKAKGNDDLQKTITDLQLANETAKTEYEQQLKNERMNAALKLSLHSKVHDVDLVAGLIDKTTIELSEDGKVTKGLEEQLKTLQESKSFLFVPEKQPPTFKGWNPAGGADNGAGASDIGSNFAKMANEKGASDTTNNPWD</sequence>
<dbReference type="InterPro" id="IPR009636">
    <property type="entry name" value="SCAF"/>
</dbReference>
<keyword evidence="4" id="KW-1185">Reference proteome</keyword>
<dbReference type="Pfam" id="PF06810">
    <property type="entry name" value="Phage_scaffold"/>
    <property type="match status" value="1"/>
</dbReference>
<feature type="region of interest" description="Disordered" evidence="2">
    <location>
        <begin position="154"/>
        <end position="196"/>
    </location>
</feature>
<dbReference type="EMBL" id="SZPU01000056">
    <property type="protein sequence ID" value="TKI66629.1"/>
    <property type="molecule type" value="Genomic_DNA"/>
</dbReference>
<protein>
    <submittedName>
        <fullName evidence="3">Chemotaxis protein</fullName>
    </submittedName>
</protein>
<comment type="caution">
    <text evidence="3">The sequence shown here is derived from an EMBL/GenBank/DDBJ whole genome shotgun (WGS) entry which is preliminary data.</text>
</comment>
<feature type="coiled-coil region" evidence="1">
    <location>
        <begin position="32"/>
        <end position="90"/>
    </location>
</feature>
<evidence type="ECO:0000256" key="1">
    <source>
        <dbReference type="SAM" id="Coils"/>
    </source>
</evidence>
<keyword evidence="1" id="KW-0175">Coiled coil</keyword>
<name>A0A4U2YYD3_9BACI</name>
<evidence type="ECO:0000256" key="2">
    <source>
        <dbReference type="SAM" id="MobiDB-lite"/>
    </source>
</evidence>
<dbReference type="Proteomes" id="UP000308744">
    <property type="component" value="Unassembled WGS sequence"/>
</dbReference>